<keyword evidence="1" id="KW-0472">Membrane</keyword>
<keyword evidence="3" id="KW-1185">Reference proteome</keyword>
<evidence type="ECO:0000313" key="2">
    <source>
        <dbReference type="EMBL" id="QSW91414.1"/>
    </source>
</evidence>
<feature type="transmembrane region" description="Helical" evidence="1">
    <location>
        <begin position="12"/>
        <end position="34"/>
    </location>
</feature>
<gene>
    <name evidence="2" type="ORF">J0383_11570</name>
</gene>
<accession>A0ABX7QJX6</accession>
<keyword evidence="1" id="KW-0812">Transmembrane</keyword>
<evidence type="ECO:0000256" key="1">
    <source>
        <dbReference type="SAM" id="Phobius"/>
    </source>
</evidence>
<evidence type="ECO:0008006" key="4">
    <source>
        <dbReference type="Google" id="ProtNLM"/>
    </source>
</evidence>
<reference evidence="2 3" key="1">
    <citation type="submission" date="2021-03" db="EMBL/GenBank/DDBJ databases">
        <title>Flavobacterium kribbensis sp. nov, an endophytic bacteria, isolated from soybean.</title>
        <authorList>
            <person name="Lee J."/>
            <person name="Seo J."/>
        </authorList>
    </citation>
    <scope>NUCLEOTIDE SEQUENCE [LARGE SCALE GENOMIC DNA]</scope>
    <source>
        <strain evidence="2 3">BB8</strain>
    </source>
</reference>
<proteinExistence type="predicted"/>
<evidence type="ECO:0000313" key="3">
    <source>
        <dbReference type="Proteomes" id="UP000663440"/>
    </source>
</evidence>
<protein>
    <recommendedName>
        <fullName evidence="4">Transmembrane protein</fullName>
    </recommendedName>
</protein>
<feature type="transmembrane region" description="Helical" evidence="1">
    <location>
        <begin position="54"/>
        <end position="78"/>
    </location>
</feature>
<dbReference type="Proteomes" id="UP000663440">
    <property type="component" value="Chromosome"/>
</dbReference>
<dbReference type="RefSeq" id="WP_207298532.1">
    <property type="nucleotide sequence ID" value="NZ_CP071448.1"/>
</dbReference>
<name>A0ABX7QJX6_9FLAO</name>
<keyword evidence="1" id="KW-1133">Transmembrane helix</keyword>
<organism evidence="2 3">
    <name type="scientific">Flavobacterium endoglycinae</name>
    <dbReference type="NCBI Taxonomy" id="2816357"/>
    <lineage>
        <taxon>Bacteria</taxon>
        <taxon>Pseudomonadati</taxon>
        <taxon>Bacteroidota</taxon>
        <taxon>Flavobacteriia</taxon>
        <taxon>Flavobacteriales</taxon>
        <taxon>Flavobacteriaceae</taxon>
        <taxon>Flavobacterium</taxon>
    </lineage>
</organism>
<sequence>MNVYRLSSRLKVFIFLFSVLQILVLSSLLLIPFIDLPSNSRAYQLYDFCCSSAYLHVILLILIVAAIIVAFLLVINVFKRKVIFTSDSIISKSIFSTQKLIFSDIKGYKIRHSILYIITNSNEKRRLVINLFTFDRTDNLLRNLEMRFTNLDF</sequence>
<dbReference type="EMBL" id="CP071448">
    <property type="protein sequence ID" value="QSW91414.1"/>
    <property type="molecule type" value="Genomic_DNA"/>
</dbReference>